<evidence type="ECO:0000313" key="4">
    <source>
        <dbReference type="Proteomes" id="UP000823633"/>
    </source>
</evidence>
<dbReference type="Proteomes" id="UP000823633">
    <property type="component" value="Unassembled WGS sequence"/>
</dbReference>
<dbReference type="PANTHER" id="PTHR10291">
    <property type="entry name" value="DEHYDRODOLICHYL DIPHOSPHATE SYNTHASE FAMILY MEMBER"/>
    <property type="match status" value="1"/>
</dbReference>
<comment type="caution">
    <text evidence="3">The sequence shown here is derived from an EMBL/GenBank/DDBJ whole genome shotgun (WGS) entry which is preliminary data.</text>
</comment>
<dbReference type="GO" id="GO:0016094">
    <property type="term" value="P:polyprenol biosynthetic process"/>
    <property type="evidence" value="ECO:0007669"/>
    <property type="project" value="TreeGrafter"/>
</dbReference>
<dbReference type="CDD" id="cd00475">
    <property type="entry name" value="Cis_IPPS"/>
    <property type="match status" value="1"/>
</dbReference>
<dbReference type="SUPFAM" id="SSF64005">
    <property type="entry name" value="Undecaprenyl diphosphate synthase"/>
    <property type="match status" value="1"/>
</dbReference>
<dbReference type="HAMAP" id="MF_01139">
    <property type="entry name" value="ISPT"/>
    <property type="match status" value="1"/>
</dbReference>
<accession>A0A9D9EA67</accession>
<evidence type="ECO:0000256" key="2">
    <source>
        <dbReference type="HAMAP-Rule" id="MF_01139"/>
    </source>
</evidence>
<feature type="binding site" evidence="2">
    <location>
        <position position="28"/>
    </location>
    <ligand>
        <name>substrate</name>
    </ligand>
</feature>
<feature type="binding site" evidence="2">
    <location>
        <position position="60"/>
    </location>
    <ligand>
        <name>substrate</name>
    </ligand>
</feature>
<dbReference type="GO" id="GO:0000287">
    <property type="term" value="F:magnesium ion binding"/>
    <property type="evidence" value="ECO:0007669"/>
    <property type="project" value="UniProtKB-UniRule"/>
</dbReference>
<dbReference type="GO" id="GO:0045547">
    <property type="term" value="F:ditrans,polycis-polyprenyl diphosphate synthase [(2E,6E)-farnesyl diphosphate specific] activity"/>
    <property type="evidence" value="ECO:0007669"/>
    <property type="project" value="TreeGrafter"/>
</dbReference>
<dbReference type="Gene3D" id="3.40.1180.10">
    <property type="entry name" value="Decaprenyl diphosphate synthase-like"/>
    <property type="match status" value="1"/>
</dbReference>
<comment type="function">
    <text evidence="2">Catalyzes the condensation of isopentenyl diphosphate (IPP) with allylic pyrophosphates generating different type of terpenoids.</text>
</comment>
<feature type="binding site" evidence="2">
    <location>
        <position position="62"/>
    </location>
    <ligand>
        <name>substrate</name>
    </ligand>
</feature>
<organism evidence="3 4">
    <name type="scientific">Candidatus Aphodenecus pullistercoris</name>
    <dbReference type="NCBI Taxonomy" id="2840669"/>
    <lineage>
        <taxon>Bacteria</taxon>
        <taxon>Pseudomonadati</taxon>
        <taxon>Spirochaetota</taxon>
        <taxon>Spirochaetia</taxon>
        <taxon>Spirochaetales</taxon>
        <taxon>Candidatus Aphodenecus</taxon>
    </lineage>
</organism>
<comment type="subunit">
    <text evidence="2">Homodimer.</text>
</comment>
<feature type="binding site" evidence="2">
    <location>
        <begin position="56"/>
        <end position="58"/>
    </location>
    <ligand>
        <name>substrate</name>
    </ligand>
</feature>
<dbReference type="InterPro" id="IPR036424">
    <property type="entry name" value="UPP_synth-like_sf"/>
</dbReference>
<sequence>MVPEHIGFIMDGNGRWAKARLLPRTAGHLAGLKALKRVILACIDEGVRYVTLYCFSTENWKRPADEVNYLMGLFSEKIMGEKPFYDANGVRLLTLGDVGVLPADARDSLLEAVEATKGNDRILVQLAINYGGQDEICTAVNRALAEGIGTITPEVIRAHFDNPFIPPVDLIVRSAGEKRLSNFLLFDSAYAELVFCDRLWPDWGKDEVRSAIAEYESRDRRFGGLKK</sequence>
<reference evidence="3" key="1">
    <citation type="submission" date="2020-10" db="EMBL/GenBank/DDBJ databases">
        <authorList>
            <person name="Gilroy R."/>
        </authorList>
    </citation>
    <scope>NUCLEOTIDE SEQUENCE</scope>
    <source>
        <strain evidence="3">11167</strain>
    </source>
</reference>
<dbReference type="EC" id="2.5.1.-" evidence="2"/>
<evidence type="ECO:0000256" key="1">
    <source>
        <dbReference type="ARBA" id="ARBA00022679"/>
    </source>
</evidence>
<feature type="binding site" evidence="2">
    <location>
        <position position="173"/>
    </location>
    <ligand>
        <name>substrate</name>
    </ligand>
</feature>
<dbReference type="PANTHER" id="PTHR10291:SF0">
    <property type="entry name" value="DEHYDRODOLICHYL DIPHOSPHATE SYNTHASE 2"/>
    <property type="match status" value="1"/>
</dbReference>
<reference evidence="3" key="2">
    <citation type="journal article" date="2021" name="PeerJ">
        <title>Extensive microbial diversity within the chicken gut microbiome revealed by metagenomics and culture.</title>
        <authorList>
            <person name="Gilroy R."/>
            <person name="Ravi A."/>
            <person name="Getino M."/>
            <person name="Pursley I."/>
            <person name="Horton D.L."/>
            <person name="Alikhan N.F."/>
            <person name="Baker D."/>
            <person name="Gharbi K."/>
            <person name="Hall N."/>
            <person name="Watson M."/>
            <person name="Adriaenssens E.M."/>
            <person name="Foster-Nyarko E."/>
            <person name="Jarju S."/>
            <person name="Secka A."/>
            <person name="Antonio M."/>
            <person name="Oren A."/>
            <person name="Chaudhuri R.R."/>
            <person name="La Ragione R."/>
            <person name="Hildebrand F."/>
            <person name="Pallen M.J."/>
        </authorList>
    </citation>
    <scope>NUCLEOTIDE SEQUENCE</scope>
    <source>
        <strain evidence="3">11167</strain>
    </source>
</reference>
<feature type="binding site" evidence="2">
    <location>
        <position position="24"/>
    </location>
    <ligand>
        <name>substrate</name>
    </ligand>
</feature>
<keyword evidence="2" id="KW-0460">Magnesium</keyword>
<feature type="binding site" evidence="2">
    <location>
        <begin position="12"/>
        <end position="15"/>
    </location>
    <ligand>
        <name>substrate</name>
    </ligand>
</feature>
<evidence type="ECO:0000313" key="3">
    <source>
        <dbReference type="EMBL" id="MBO8442928.1"/>
    </source>
</evidence>
<keyword evidence="1 2" id="KW-0808">Transferase</keyword>
<dbReference type="InterPro" id="IPR001441">
    <property type="entry name" value="UPP_synth-like"/>
</dbReference>
<dbReference type="NCBIfam" id="TIGR00055">
    <property type="entry name" value="uppS"/>
    <property type="match status" value="1"/>
</dbReference>
<dbReference type="AlphaFoldDB" id="A0A9D9EA67"/>
<dbReference type="Pfam" id="PF01255">
    <property type="entry name" value="Prenyltransf"/>
    <property type="match status" value="1"/>
</dbReference>
<comment type="similarity">
    <text evidence="2">Belongs to the UPP synthase family.</text>
</comment>
<feature type="binding site" evidence="2">
    <location>
        <position position="192"/>
    </location>
    <ligand>
        <name>Mg(2+)</name>
        <dbReference type="ChEBI" id="CHEBI:18420"/>
    </ligand>
</feature>
<name>A0A9D9EA67_9SPIR</name>
<feature type="binding site" evidence="2">
    <location>
        <position position="16"/>
    </location>
    <ligand>
        <name>substrate</name>
    </ligand>
</feature>
<dbReference type="EMBL" id="JADIMU010000026">
    <property type="protein sequence ID" value="MBO8442928.1"/>
    <property type="molecule type" value="Genomic_DNA"/>
</dbReference>
<keyword evidence="2" id="KW-0479">Metal-binding</keyword>
<feature type="binding site" evidence="2">
    <location>
        <position position="11"/>
    </location>
    <ligand>
        <name>Mg(2+)</name>
        <dbReference type="ChEBI" id="CHEBI:18420"/>
    </ligand>
</feature>
<comment type="cofactor">
    <cofactor evidence="2">
        <name>Mg(2+)</name>
        <dbReference type="ChEBI" id="CHEBI:18420"/>
    </cofactor>
    <text evidence="2">Binds 2 magnesium ions per subunit.</text>
</comment>
<feature type="binding site" evidence="2">
    <location>
        <begin position="179"/>
        <end position="181"/>
    </location>
    <ligand>
        <name>substrate</name>
    </ligand>
</feature>
<feature type="active site" evidence="2">
    <location>
        <position position="11"/>
    </location>
</feature>
<proteinExistence type="inferred from homology"/>
<feature type="active site" description="Proton acceptor" evidence="2">
    <location>
        <position position="59"/>
    </location>
</feature>
<protein>
    <recommendedName>
        <fullName evidence="2">Isoprenyl transferase</fullName>
        <ecNumber evidence="2">2.5.1.-</ecNumber>
    </recommendedName>
</protein>
<gene>
    <name evidence="3" type="primary">uppS</name>
    <name evidence="3" type="ORF">IAC42_04135</name>
</gene>